<dbReference type="AlphaFoldDB" id="A0A5N5F7A8"/>
<keyword evidence="9" id="KW-1185">Reference proteome</keyword>
<evidence type="ECO:0000313" key="8">
    <source>
        <dbReference type="EMBL" id="KAB2598653.1"/>
    </source>
</evidence>
<keyword evidence="3" id="KW-1003">Cell membrane</keyword>
<gene>
    <name evidence="8" type="ORF">D8674_001573</name>
</gene>
<evidence type="ECO:0000259" key="7">
    <source>
        <dbReference type="Pfam" id="PF03600"/>
    </source>
</evidence>
<keyword evidence="4" id="KW-0812">Transmembrane</keyword>
<accession>A0A5N5F7A8</accession>
<evidence type="ECO:0000256" key="1">
    <source>
        <dbReference type="ARBA" id="ARBA00004651"/>
    </source>
</evidence>
<dbReference type="EMBL" id="SMOL01000768">
    <property type="protein sequence ID" value="KAB2598653.1"/>
    <property type="molecule type" value="Genomic_DNA"/>
</dbReference>
<dbReference type="GO" id="GO:0055085">
    <property type="term" value="P:transmembrane transport"/>
    <property type="evidence" value="ECO:0007669"/>
    <property type="project" value="InterPro"/>
</dbReference>
<evidence type="ECO:0000256" key="6">
    <source>
        <dbReference type="ARBA" id="ARBA00023136"/>
    </source>
</evidence>
<dbReference type="Proteomes" id="UP000327157">
    <property type="component" value="Chromosome 1"/>
</dbReference>
<feature type="domain" description="Citrate transporter-like" evidence="7">
    <location>
        <begin position="148"/>
        <end position="227"/>
    </location>
</feature>
<evidence type="ECO:0000256" key="5">
    <source>
        <dbReference type="ARBA" id="ARBA00022989"/>
    </source>
</evidence>
<keyword evidence="2" id="KW-0813">Transport</keyword>
<dbReference type="Pfam" id="PF03600">
    <property type="entry name" value="CitMHS"/>
    <property type="match status" value="2"/>
</dbReference>
<dbReference type="OrthoDB" id="442352at2759"/>
<reference evidence="8 9" key="1">
    <citation type="submission" date="2019-09" db="EMBL/GenBank/DDBJ databases">
        <authorList>
            <person name="Ou C."/>
        </authorList>
    </citation>
    <scope>NUCLEOTIDE SEQUENCE [LARGE SCALE GENOMIC DNA]</scope>
    <source>
        <strain evidence="8">S2</strain>
        <tissue evidence="8">Leaf</tissue>
    </source>
</reference>
<keyword evidence="5" id="KW-1133">Transmembrane helix</keyword>
<name>A0A5N5F7A8_9ROSA</name>
<reference evidence="9" key="2">
    <citation type="submission" date="2019-10" db="EMBL/GenBank/DDBJ databases">
        <title>A de novo genome assembly of a pear dwarfing rootstock.</title>
        <authorList>
            <person name="Wang F."/>
            <person name="Wang J."/>
            <person name="Li S."/>
            <person name="Zhang Y."/>
            <person name="Fang M."/>
            <person name="Ma L."/>
            <person name="Zhao Y."/>
            <person name="Jiang S."/>
        </authorList>
    </citation>
    <scope>NUCLEOTIDE SEQUENCE [LARGE SCALE GENOMIC DNA]</scope>
</reference>
<protein>
    <submittedName>
        <fullName evidence="8">Transporter arsB</fullName>
    </submittedName>
</protein>
<evidence type="ECO:0000256" key="4">
    <source>
        <dbReference type="ARBA" id="ARBA00022692"/>
    </source>
</evidence>
<proteinExistence type="predicted"/>
<organism evidence="8 9">
    <name type="scientific">Pyrus ussuriensis x Pyrus communis</name>
    <dbReference type="NCBI Taxonomy" id="2448454"/>
    <lineage>
        <taxon>Eukaryota</taxon>
        <taxon>Viridiplantae</taxon>
        <taxon>Streptophyta</taxon>
        <taxon>Embryophyta</taxon>
        <taxon>Tracheophyta</taxon>
        <taxon>Spermatophyta</taxon>
        <taxon>Magnoliopsida</taxon>
        <taxon>eudicotyledons</taxon>
        <taxon>Gunneridae</taxon>
        <taxon>Pentapetalae</taxon>
        <taxon>rosids</taxon>
        <taxon>fabids</taxon>
        <taxon>Rosales</taxon>
        <taxon>Rosaceae</taxon>
        <taxon>Amygdaloideae</taxon>
        <taxon>Maleae</taxon>
        <taxon>Pyrus</taxon>
    </lineage>
</organism>
<evidence type="ECO:0000256" key="2">
    <source>
        <dbReference type="ARBA" id="ARBA00022448"/>
    </source>
</evidence>
<feature type="domain" description="Citrate transporter-like" evidence="7">
    <location>
        <begin position="93"/>
        <end position="132"/>
    </location>
</feature>
<dbReference type="GO" id="GO:0005886">
    <property type="term" value="C:plasma membrane"/>
    <property type="evidence" value="ECO:0007669"/>
    <property type="project" value="UniProtKB-SubCell"/>
</dbReference>
<evidence type="ECO:0000256" key="3">
    <source>
        <dbReference type="ARBA" id="ARBA00022475"/>
    </source>
</evidence>
<comment type="caution">
    <text evidence="8">The sequence shown here is derived from an EMBL/GenBank/DDBJ whole genome shotgun (WGS) entry which is preliminary data.</text>
</comment>
<evidence type="ECO:0000313" key="9">
    <source>
        <dbReference type="Proteomes" id="UP000327157"/>
    </source>
</evidence>
<dbReference type="InterPro" id="IPR004680">
    <property type="entry name" value="Cit_transptr-like_dom"/>
</dbReference>
<keyword evidence="6" id="KW-0472">Membrane</keyword>
<reference evidence="8 9" key="3">
    <citation type="submission" date="2019-11" db="EMBL/GenBank/DDBJ databases">
        <title>A de novo genome assembly of a pear dwarfing rootstock.</title>
        <authorList>
            <person name="Wang F."/>
            <person name="Wang J."/>
            <person name="Li S."/>
            <person name="Zhang Y."/>
            <person name="Fang M."/>
            <person name="Ma L."/>
            <person name="Zhao Y."/>
            <person name="Jiang S."/>
        </authorList>
    </citation>
    <scope>NUCLEOTIDE SEQUENCE [LARGE SCALE GENOMIC DNA]</scope>
    <source>
        <strain evidence="8">S2</strain>
        <tissue evidence="8">Leaf</tissue>
    </source>
</reference>
<dbReference type="PANTHER" id="PTHR43302:SF15">
    <property type="entry name" value="SILICON EFFLUX TRANSPORTER LSI2"/>
    <property type="match status" value="1"/>
</dbReference>
<dbReference type="PANTHER" id="PTHR43302">
    <property type="entry name" value="TRANSPORTER ARSB-RELATED"/>
    <property type="match status" value="1"/>
</dbReference>
<comment type="subcellular location">
    <subcellularLocation>
        <location evidence="1">Cell membrane</location>
        <topology evidence="1">Multi-pass membrane protein</topology>
    </subcellularLocation>
</comment>
<sequence length="353" mass="38565">MAFSDVYSFGKPGITLLTTNGLQSLLDIGIVSGCPFLANREDIRVPPRGNVYGCFPSLNSRSSIAAIDLPIIGLLFGTMVVSISKERICSSIWAVARQHNLPPHPILLALASSENIGFAATPIGNPQNLVIAIRSCGLSSSGTCSRGDVSYSLLIFFCVMLITVEGFNKTGIPSDLWDFMELHAQIDRATGIVLAVSILVLSNLASNAPTVLSLGGWVAASAAVISAAEEKKAWLLLLKKNEKAILSCLGGYNNLELRSHFKICCWWRWFCCGVCGMFCKLVHGFRIYWEAGVGRESFMVWEVIERKRATRKHAIRINPFRTSVSEASGSIDPSRSTYQSIALFNSFYSDCTY</sequence>